<organism evidence="1 2">
    <name type="scientific">Pocillopora damicornis</name>
    <name type="common">Cauliflower coral</name>
    <name type="synonym">Millepora damicornis</name>
    <dbReference type="NCBI Taxonomy" id="46731"/>
    <lineage>
        <taxon>Eukaryota</taxon>
        <taxon>Metazoa</taxon>
        <taxon>Cnidaria</taxon>
        <taxon>Anthozoa</taxon>
        <taxon>Hexacorallia</taxon>
        <taxon>Scleractinia</taxon>
        <taxon>Astrocoeniina</taxon>
        <taxon>Pocilloporidae</taxon>
        <taxon>Pocillopora</taxon>
    </lineage>
</organism>
<comment type="caution">
    <text evidence="1">The sequence shown here is derived from an EMBL/GenBank/DDBJ whole genome shotgun (WGS) entry which is preliminary data.</text>
</comment>
<dbReference type="Proteomes" id="UP000275408">
    <property type="component" value="Unassembled WGS sequence"/>
</dbReference>
<dbReference type="EMBL" id="RCHS01003365">
    <property type="protein sequence ID" value="RMX42463.1"/>
    <property type="molecule type" value="Genomic_DNA"/>
</dbReference>
<protein>
    <submittedName>
        <fullName evidence="1">Uncharacterized protein</fullName>
    </submittedName>
</protein>
<proteinExistence type="predicted"/>
<accession>A0A3M6TM21</accession>
<sequence length="289" mass="34134">MRLQKEQKSRGPAKRKHFQITLHKKHQSRVREQMVTDCETSLSFLGLHNFVGTKIEIFNENTHEYETLNLVDEEHIQTSSQTEELTNENIDEVNLPLYIKERFDVSNEAYHKLTMICKHLPRSWKIQDRIREAGWDIISPEELNYLGTLISQLWTQFIAITDMINTEQFQQKSKAFMDQFLQLPVYHTKHVTSYMHVLFWQVLKYFKLYGQICSFTQQGFEKLNIKTKKDYFTLTHQRGLDVFSQTVQKRSGMRYLGDLGCQRKSRIFNCSNCAAQGHNNLTCMSECNT</sequence>
<name>A0A3M6TM21_POCDA</name>
<reference evidence="1 2" key="1">
    <citation type="journal article" date="2018" name="Sci. Rep.">
        <title>Comparative analysis of the Pocillopora damicornis genome highlights role of immune system in coral evolution.</title>
        <authorList>
            <person name="Cunning R."/>
            <person name="Bay R.A."/>
            <person name="Gillette P."/>
            <person name="Baker A.C."/>
            <person name="Traylor-Knowles N."/>
        </authorList>
    </citation>
    <scope>NUCLEOTIDE SEQUENCE [LARGE SCALE GENOMIC DNA]</scope>
    <source>
        <strain evidence="1">RSMAS</strain>
        <tissue evidence="1">Whole animal</tissue>
    </source>
</reference>
<gene>
    <name evidence="1" type="ORF">pdam_00010881</name>
</gene>
<evidence type="ECO:0000313" key="1">
    <source>
        <dbReference type="EMBL" id="RMX42463.1"/>
    </source>
</evidence>
<evidence type="ECO:0000313" key="2">
    <source>
        <dbReference type="Proteomes" id="UP000275408"/>
    </source>
</evidence>
<dbReference type="OrthoDB" id="5982080at2759"/>
<dbReference type="AlphaFoldDB" id="A0A3M6TM21"/>
<keyword evidence="2" id="KW-1185">Reference proteome</keyword>